<dbReference type="InterPro" id="IPR029056">
    <property type="entry name" value="Ribokinase-like"/>
</dbReference>
<dbReference type="GO" id="GO:0008865">
    <property type="term" value="F:fructokinase activity"/>
    <property type="evidence" value="ECO:0007669"/>
    <property type="project" value="UniProtKB-ARBA"/>
</dbReference>
<evidence type="ECO:0000313" key="7">
    <source>
        <dbReference type="EMBL" id="MBF8436487.1"/>
    </source>
</evidence>
<name>A0A931AQ80_9FIRM</name>
<dbReference type="AlphaFoldDB" id="A0A931AQ80"/>
<dbReference type="PROSITE" id="PS00583">
    <property type="entry name" value="PFKB_KINASES_1"/>
    <property type="match status" value="1"/>
</dbReference>
<dbReference type="InterPro" id="IPR011611">
    <property type="entry name" value="PfkB_dom"/>
</dbReference>
<evidence type="ECO:0000313" key="8">
    <source>
        <dbReference type="Proteomes" id="UP000621436"/>
    </source>
</evidence>
<evidence type="ECO:0000256" key="5">
    <source>
        <dbReference type="ARBA" id="ARBA00022840"/>
    </source>
</evidence>
<sequence length="325" mass="35626">MEFRLDKPVDLSDSEIDLLAVGEVLIDLISQGEADTFLEAEAFERYFGGSPANIAMNLARLGKKSALISRVGFDGLGEYLLKRLGEAGVITDSISVDRDNNTTVIMVTRSRKSPKFIAYRGAEKFIDSDEIKDEDIRRSKIIHLSTFALSAPESRRAIEKIINIASDQNKVISLDPNYRPQLWEGTGDGIEYIKNILPKIDIIKPSLDDAEALFGQGDVDDYIKLFHESGCKLVILTLGAEGLLISAGDEIRHYDSLATRVVDTTGAGDAFWSGFYTGISSGYDLELAVQLGNSVAAEVIKEVGAIIDLPDERTLIEKYNLKGEG</sequence>
<reference evidence="7" key="1">
    <citation type="submission" date="2020-11" db="EMBL/GenBank/DDBJ databases">
        <title>Halonatronomonas betainensis gen. nov., sp. nov. a novel haloalkaliphilic representative of the family Halanaerobiacae capable of betaine degradation.</title>
        <authorList>
            <person name="Boltyanskaya Y."/>
            <person name="Kevbrin V."/>
            <person name="Detkova E."/>
            <person name="Grouzdev D.S."/>
            <person name="Koziaeva V."/>
            <person name="Zhilina T."/>
        </authorList>
    </citation>
    <scope>NUCLEOTIDE SEQUENCE</scope>
    <source>
        <strain evidence="7">Z-7014</strain>
    </source>
</reference>
<dbReference type="SUPFAM" id="SSF53613">
    <property type="entry name" value="Ribokinase-like"/>
    <property type="match status" value="1"/>
</dbReference>
<proteinExistence type="inferred from homology"/>
<keyword evidence="2" id="KW-0808">Transferase</keyword>
<evidence type="ECO:0000256" key="4">
    <source>
        <dbReference type="ARBA" id="ARBA00022777"/>
    </source>
</evidence>
<dbReference type="CDD" id="cd01167">
    <property type="entry name" value="bac_FRK"/>
    <property type="match status" value="1"/>
</dbReference>
<dbReference type="InterPro" id="IPR002139">
    <property type="entry name" value="Ribo/fructo_kinase"/>
</dbReference>
<dbReference type="Proteomes" id="UP000621436">
    <property type="component" value="Unassembled WGS sequence"/>
</dbReference>
<evidence type="ECO:0000256" key="1">
    <source>
        <dbReference type="ARBA" id="ARBA00010688"/>
    </source>
</evidence>
<gene>
    <name evidence="7" type="ORF">I0Q91_05320</name>
</gene>
<accession>A0A931AQ80</accession>
<dbReference type="PANTHER" id="PTHR43085">
    <property type="entry name" value="HEXOKINASE FAMILY MEMBER"/>
    <property type="match status" value="1"/>
</dbReference>
<organism evidence="7 8">
    <name type="scientific">Halonatronomonas betaini</name>
    <dbReference type="NCBI Taxonomy" id="2778430"/>
    <lineage>
        <taxon>Bacteria</taxon>
        <taxon>Bacillati</taxon>
        <taxon>Bacillota</taxon>
        <taxon>Clostridia</taxon>
        <taxon>Halanaerobiales</taxon>
        <taxon>Halarsenatibacteraceae</taxon>
        <taxon>Halonatronomonas</taxon>
    </lineage>
</organism>
<dbReference type="Gene3D" id="3.40.1620.20">
    <property type="match status" value="1"/>
</dbReference>
<keyword evidence="5" id="KW-0067">ATP-binding</keyword>
<keyword evidence="8" id="KW-1185">Reference proteome</keyword>
<dbReference type="InterPro" id="IPR050306">
    <property type="entry name" value="PfkB_Carbo_kinase"/>
</dbReference>
<dbReference type="RefSeq" id="WP_270453380.1">
    <property type="nucleotide sequence ID" value="NZ_JADPIE010000002.1"/>
</dbReference>
<dbReference type="EMBL" id="JADPIE010000002">
    <property type="protein sequence ID" value="MBF8436487.1"/>
    <property type="molecule type" value="Genomic_DNA"/>
</dbReference>
<comment type="caution">
    <text evidence="7">The sequence shown here is derived from an EMBL/GenBank/DDBJ whole genome shotgun (WGS) entry which is preliminary data.</text>
</comment>
<dbReference type="Pfam" id="PF00294">
    <property type="entry name" value="PfkB"/>
    <property type="match status" value="1"/>
</dbReference>
<dbReference type="GO" id="GO:0006000">
    <property type="term" value="P:fructose metabolic process"/>
    <property type="evidence" value="ECO:0007669"/>
    <property type="project" value="UniProtKB-ARBA"/>
</dbReference>
<dbReference type="GO" id="GO:0005524">
    <property type="term" value="F:ATP binding"/>
    <property type="evidence" value="ECO:0007669"/>
    <property type="project" value="UniProtKB-KW"/>
</dbReference>
<comment type="similarity">
    <text evidence="1">Belongs to the carbohydrate kinase PfkB family.</text>
</comment>
<feature type="domain" description="Carbohydrate kinase PfkB" evidence="6">
    <location>
        <begin position="17"/>
        <end position="311"/>
    </location>
</feature>
<protein>
    <submittedName>
        <fullName evidence="7">Carbohydrate kinase</fullName>
    </submittedName>
</protein>
<dbReference type="Gene3D" id="6.10.140.490">
    <property type="match status" value="1"/>
</dbReference>
<evidence type="ECO:0000256" key="3">
    <source>
        <dbReference type="ARBA" id="ARBA00022741"/>
    </source>
</evidence>
<dbReference type="InterPro" id="IPR002173">
    <property type="entry name" value="Carboh/pur_kinase_PfkB_CS"/>
</dbReference>
<evidence type="ECO:0000259" key="6">
    <source>
        <dbReference type="Pfam" id="PF00294"/>
    </source>
</evidence>
<dbReference type="PRINTS" id="PR00990">
    <property type="entry name" value="RIBOKINASE"/>
</dbReference>
<evidence type="ECO:0000256" key="2">
    <source>
        <dbReference type="ARBA" id="ARBA00022679"/>
    </source>
</evidence>
<keyword evidence="4 7" id="KW-0418">Kinase</keyword>
<dbReference type="PANTHER" id="PTHR43085:SF1">
    <property type="entry name" value="PSEUDOURIDINE KINASE-RELATED"/>
    <property type="match status" value="1"/>
</dbReference>
<dbReference type="Gene3D" id="3.40.1190.30">
    <property type="match status" value="1"/>
</dbReference>
<keyword evidence="3" id="KW-0547">Nucleotide-binding</keyword>